<accession>A0ABT7BT55</accession>
<keyword evidence="2" id="KW-1185">Reference proteome</keyword>
<evidence type="ECO:0000313" key="2">
    <source>
        <dbReference type="Proteomes" id="UP001232992"/>
    </source>
</evidence>
<sequence>MASLSLSDLKEKCNLARDRQDPFFQQWLIDAQPLSSFEQQLLNRLQVNYSNLIETAPVEEIVKLVVVAPLLDLAGFYRSPFSLRAEVPTALEIEDSGLIYKGRIDILVICRQLWVLAIESKQSRLDVTVGIPQALSYLLSQSRDAQIPGATASFAMVTNGRELLFLKLSPLPSPTYNQSKIYQIIDSDNFNNLGEILQGLKWMNQHVKDRLGIELEEKKIL</sequence>
<reference evidence="1 2" key="1">
    <citation type="submission" date="2023-01" db="EMBL/GenBank/DDBJ databases">
        <title>Novel diversity within Roseofilum (Cyanobacteria; Desertifilaceae) from marine benthic mats with descriptions of four novel species.</title>
        <authorList>
            <person name="Wang Y."/>
            <person name="Berthold D.E."/>
            <person name="Hu J."/>
            <person name="Lefler F.W."/>
            <person name="Laughinghouse H.D. IV."/>
        </authorList>
    </citation>
    <scope>NUCLEOTIDE SEQUENCE [LARGE SCALE GENOMIC DNA]</scope>
    <source>
        <strain evidence="1 2">BLCC-M143</strain>
    </source>
</reference>
<organism evidence="1 2">
    <name type="scientific">Roseofilum casamattae BLCC-M143</name>
    <dbReference type="NCBI Taxonomy" id="3022442"/>
    <lineage>
        <taxon>Bacteria</taxon>
        <taxon>Bacillati</taxon>
        <taxon>Cyanobacteriota</taxon>
        <taxon>Cyanophyceae</taxon>
        <taxon>Desertifilales</taxon>
        <taxon>Desertifilaceae</taxon>
        <taxon>Roseofilum</taxon>
        <taxon>Roseofilum casamattae</taxon>
    </lineage>
</organism>
<dbReference type="GO" id="GO:0004519">
    <property type="term" value="F:endonuclease activity"/>
    <property type="evidence" value="ECO:0007669"/>
    <property type="project" value="UniProtKB-KW"/>
</dbReference>
<dbReference type="RefSeq" id="WP_283757016.1">
    <property type="nucleotide sequence ID" value="NZ_JAQOSQ010000002.1"/>
</dbReference>
<comment type="caution">
    <text evidence="1">The sequence shown here is derived from an EMBL/GenBank/DDBJ whole genome shotgun (WGS) entry which is preliminary data.</text>
</comment>
<keyword evidence="1" id="KW-0255">Endonuclease</keyword>
<proteinExistence type="predicted"/>
<keyword evidence="1" id="KW-0378">Hydrolase</keyword>
<name>A0ABT7BT55_9CYAN</name>
<gene>
    <name evidence="1" type="ORF">PMH09_04080</name>
</gene>
<keyword evidence="1" id="KW-0540">Nuclease</keyword>
<dbReference type="EMBL" id="JAQOSQ010000002">
    <property type="protein sequence ID" value="MDJ1182364.1"/>
    <property type="molecule type" value="Genomic_DNA"/>
</dbReference>
<protein>
    <submittedName>
        <fullName evidence="1">Restriction endonuclease subunit R</fullName>
    </submittedName>
</protein>
<dbReference type="Proteomes" id="UP001232992">
    <property type="component" value="Unassembled WGS sequence"/>
</dbReference>
<evidence type="ECO:0000313" key="1">
    <source>
        <dbReference type="EMBL" id="MDJ1182364.1"/>
    </source>
</evidence>